<dbReference type="Proteomes" id="UP001620626">
    <property type="component" value="Unassembled WGS sequence"/>
</dbReference>
<evidence type="ECO:0000313" key="7">
    <source>
        <dbReference type="Proteomes" id="UP001620626"/>
    </source>
</evidence>
<dbReference type="InterPro" id="IPR002110">
    <property type="entry name" value="Ankyrin_rpt"/>
</dbReference>
<keyword evidence="2 3" id="KW-0040">ANK repeat</keyword>
<feature type="chain" id="PRO_5044837196" description="Ankyrin repeat protein" evidence="5">
    <location>
        <begin position="26"/>
        <end position="407"/>
    </location>
</feature>
<proteinExistence type="predicted"/>
<feature type="repeat" description="ANK" evidence="3">
    <location>
        <begin position="65"/>
        <end position="97"/>
    </location>
</feature>
<dbReference type="InterPro" id="IPR036770">
    <property type="entry name" value="Ankyrin_rpt-contain_sf"/>
</dbReference>
<protein>
    <recommendedName>
        <fullName evidence="8">Ankyrin repeat protein</fullName>
    </recommendedName>
</protein>
<feature type="transmembrane region" description="Helical" evidence="4">
    <location>
        <begin position="378"/>
        <end position="401"/>
    </location>
</feature>
<comment type="caution">
    <text evidence="6">The sequence shown here is derived from an EMBL/GenBank/DDBJ whole genome shotgun (WGS) entry which is preliminary data.</text>
</comment>
<dbReference type="PANTHER" id="PTHR24126">
    <property type="entry name" value="ANKYRIN REPEAT, PH AND SEC7 DOMAIN CONTAINING PROTEIN SECG-RELATED"/>
    <property type="match status" value="1"/>
</dbReference>
<keyword evidence="5" id="KW-0732">Signal</keyword>
<feature type="repeat" description="ANK" evidence="3">
    <location>
        <begin position="134"/>
        <end position="168"/>
    </location>
</feature>
<dbReference type="Pfam" id="PF12796">
    <property type="entry name" value="Ank_2"/>
    <property type="match status" value="3"/>
</dbReference>
<organism evidence="6 7">
    <name type="scientific">Heterodera trifolii</name>
    <dbReference type="NCBI Taxonomy" id="157864"/>
    <lineage>
        <taxon>Eukaryota</taxon>
        <taxon>Metazoa</taxon>
        <taxon>Ecdysozoa</taxon>
        <taxon>Nematoda</taxon>
        <taxon>Chromadorea</taxon>
        <taxon>Rhabditida</taxon>
        <taxon>Tylenchina</taxon>
        <taxon>Tylenchomorpha</taxon>
        <taxon>Tylenchoidea</taxon>
        <taxon>Heteroderidae</taxon>
        <taxon>Heteroderinae</taxon>
        <taxon>Heterodera</taxon>
    </lineage>
</organism>
<feature type="repeat" description="ANK" evidence="3">
    <location>
        <begin position="272"/>
        <end position="304"/>
    </location>
</feature>
<feature type="repeat" description="ANK" evidence="3">
    <location>
        <begin position="168"/>
        <end position="200"/>
    </location>
</feature>
<feature type="repeat" description="ANK" evidence="3">
    <location>
        <begin position="205"/>
        <end position="229"/>
    </location>
</feature>
<keyword evidence="7" id="KW-1185">Reference proteome</keyword>
<dbReference type="SMART" id="SM00248">
    <property type="entry name" value="ANK"/>
    <property type="match status" value="10"/>
</dbReference>
<dbReference type="PRINTS" id="PR01415">
    <property type="entry name" value="ANKYRIN"/>
</dbReference>
<keyword evidence="1" id="KW-0677">Repeat</keyword>
<dbReference type="EMBL" id="JBICBT010000892">
    <property type="protein sequence ID" value="KAL3094694.1"/>
    <property type="molecule type" value="Genomic_DNA"/>
</dbReference>
<accession>A0ABD2JVR1</accession>
<evidence type="ECO:0000256" key="5">
    <source>
        <dbReference type="SAM" id="SignalP"/>
    </source>
</evidence>
<evidence type="ECO:0000256" key="2">
    <source>
        <dbReference type="ARBA" id="ARBA00023043"/>
    </source>
</evidence>
<keyword evidence="4" id="KW-0472">Membrane</keyword>
<sequence length="407" mass="45264">MWSHSFPLKTPILLCLITMFKLCSTFCSNSGTDSPFWDALVKEQTKMVEIMLDNGQNPNKHYKKHTISPLYFAVQRRNFELCKLLVAKGAKVNQRTKDHRGMVPLHIACARGNLPIVKLLVEEGNADIEIANFYGDTPLVYALLENENKLDIAQYLITRGVRIDQINFGASPLHIVAGIGDFAVCKFLVENGANVNQKTTNVGDNQFTPLHMASLNGHFQIVKLLVEEGNADIEIANSNGDTAFSMALFKRNFKLARYLYDKGARIDRMNKMGHSPLHIVAVIGDFAFCKILVENGANVNQKTANVGDHLSTALIIASVEGHLQIVKLLVEEGNADIEIANSNGHTAFFMALKKYNFEIARYLYDKGARTDWPRLIDAGFSIVLMPGLIVILVAIGSLLFVNRRQSD</sequence>
<feature type="signal peptide" evidence="5">
    <location>
        <begin position="1"/>
        <end position="25"/>
    </location>
</feature>
<keyword evidence="4" id="KW-0812">Transmembrane</keyword>
<reference evidence="6 7" key="1">
    <citation type="submission" date="2024-10" db="EMBL/GenBank/DDBJ databases">
        <authorList>
            <person name="Kim D."/>
        </authorList>
    </citation>
    <scope>NUCLEOTIDE SEQUENCE [LARGE SCALE GENOMIC DNA]</scope>
    <source>
        <strain evidence="6">BH-2024</strain>
    </source>
</reference>
<evidence type="ECO:0000256" key="3">
    <source>
        <dbReference type="PROSITE-ProRule" id="PRU00023"/>
    </source>
</evidence>
<evidence type="ECO:0000256" key="4">
    <source>
        <dbReference type="SAM" id="Phobius"/>
    </source>
</evidence>
<gene>
    <name evidence="6" type="ORF">niasHT_029961</name>
</gene>
<dbReference type="PROSITE" id="PS50297">
    <property type="entry name" value="ANK_REP_REGION"/>
    <property type="match status" value="5"/>
</dbReference>
<dbReference type="Pfam" id="PF13637">
    <property type="entry name" value="Ank_4"/>
    <property type="match status" value="1"/>
</dbReference>
<feature type="repeat" description="ANK" evidence="3">
    <location>
        <begin position="239"/>
        <end position="271"/>
    </location>
</feature>
<dbReference type="Gene3D" id="1.25.40.20">
    <property type="entry name" value="Ankyrin repeat-containing domain"/>
    <property type="match status" value="3"/>
</dbReference>
<keyword evidence="4" id="KW-1133">Transmembrane helix</keyword>
<dbReference type="PROSITE" id="PS50088">
    <property type="entry name" value="ANK_REPEAT"/>
    <property type="match status" value="7"/>
</dbReference>
<dbReference type="SUPFAM" id="SSF48403">
    <property type="entry name" value="Ankyrin repeat"/>
    <property type="match status" value="1"/>
</dbReference>
<dbReference type="PANTHER" id="PTHR24126:SF65">
    <property type="entry name" value="CHROMOSOME UNDETERMINED SCAFFOLD_20, WHOLE GENOME SHOTGUN SEQUENCE"/>
    <property type="match status" value="1"/>
</dbReference>
<feature type="repeat" description="ANK" evidence="3">
    <location>
        <begin position="100"/>
        <end position="124"/>
    </location>
</feature>
<dbReference type="AlphaFoldDB" id="A0ABD2JVR1"/>
<evidence type="ECO:0008006" key="8">
    <source>
        <dbReference type="Google" id="ProtNLM"/>
    </source>
</evidence>
<name>A0ABD2JVR1_9BILA</name>
<evidence type="ECO:0000256" key="1">
    <source>
        <dbReference type="ARBA" id="ARBA00022737"/>
    </source>
</evidence>
<evidence type="ECO:0000313" key="6">
    <source>
        <dbReference type="EMBL" id="KAL3094694.1"/>
    </source>
</evidence>